<evidence type="ECO:0000256" key="3">
    <source>
        <dbReference type="SAM" id="MobiDB-lite"/>
    </source>
</evidence>
<geneLocation type="plasmid" evidence="5">
    <name>pNITHX1</name>
</geneLocation>
<gene>
    <name evidence="4" type="ordered locus">Nham_4278</name>
</gene>
<dbReference type="PROSITE" id="PS50935">
    <property type="entry name" value="SSB"/>
    <property type="match status" value="1"/>
</dbReference>
<dbReference type="GO" id="GO:0003697">
    <property type="term" value="F:single-stranded DNA binding"/>
    <property type="evidence" value="ECO:0007669"/>
    <property type="project" value="InterPro"/>
</dbReference>
<evidence type="ECO:0000313" key="4">
    <source>
        <dbReference type="EMBL" id="ABE64883.1"/>
    </source>
</evidence>
<organism evidence="4 5">
    <name type="scientific">Nitrobacter hamburgensis (strain DSM 10229 / NCIMB 13809 / X14)</name>
    <dbReference type="NCBI Taxonomy" id="323097"/>
    <lineage>
        <taxon>Bacteria</taxon>
        <taxon>Pseudomonadati</taxon>
        <taxon>Pseudomonadota</taxon>
        <taxon>Alphaproteobacteria</taxon>
        <taxon>Hyphomicrobiales</taxon>
        <taxon>Nitrobacteraceae</taxon>
        <taxon>Nitrobacter</taxon>
    </lineage>
</organism>
<dbReference type="Proteomes" id="UP000001953">
    <property type="component" value="Plasmid 1"/>
</dbReference>
<dbReference type="InterPro" id="IPR012340">
    <property type="entry name" value="NA-bd_OB-fold"/>
</dbReference>
<dbReference type="CDD" id="cd04496">
    <property type="entry name" value="SSB_OBF"/>
    <property type="match status" value="1"/>
</dbReference>
<protein>
    <submittedName>
        <fullName evidence="4">Single-strand binding protein/Primosomal replication protein n</fullName>
    </submittedName>
</protein>
<feature type="region of interest" description="Disordered" evidence="3">
    <location>
        <begin position="58"/>
        <end position="80"/>
    </location>
</feature>
<keyword evidence="1 2" id="KW-0238">DNA-binding</keyword>
<evidence type="ECO:0000313" key="5">
    <source>
        <dbReference type="Proteomes" id="UP000001953"/>
    </source>
</evidence>
<keyword evidence="5" id="KW-1185">Reference proteome</keyword>
<accession>Q1QFW4</accession>
<keyword evidence="4" id="KW-0614">Plasmid</keyword>
<dbReference type="AlphaFoldDB" id="Q1QFW4"/>
<dbReference type="InterPro" id="IPR000424">
    <property type="entry name" value="Primosome_PriB/ssb"/>
</dbReference>
<evidence type="ECO:0000256" key="1">
    <source>
        <dbReference type="ARBA" id="ARBA00023125"/>
    </source>
</evidence>
<dbReference type="SUPFAM" id="SSF50249">
    <property type="entry name" value="Nucleic acid-binding proteins"/>
    <property type="match status" value="1"/>
</dbReference>
<dbReference type="HOGENOM" id="CLU_1146268_0_0_5"/>
<dbReference type="Gene3D" id="2.40.50.140">
    <property type="entry name" value="Nucleic acid-binding proteins"/>
    <property type="match status" value="1"/>
</dbReference>
<sequence length="242" mass="26816">MSSVGWRAKAAIKGMAVPFLRAAQRAGCRRRSQVFRPVGCRSRLHGWIPMAVDATSAPGAQNFPLPDNPASGDPDRHSSRMRLRRQNSWLRPGRSAALALRPPLAAPALFRLPGHYGKAIATGHSPTEKRKTMRNIAEFTLIGRVGTIKQVGKTVRVSICANYPFKDDNGQWKDDAHWNEVTIFTKAIQSYVSEHVSKGDLVHVRGRLRQNSYERDGQRVYTVDLIALEVGRLAQASERAAA</sequence>
<name>Q1QFW4_NITHX</name>
<dbReference type="Pfam" id="PF00436">
    <property type="entry name" value="SSB"/>
    <property type="match status" value="1"/>
</dbReference>
<dbReference type="EMBL" id="CP000320">
    <property type="protein sequence ID" value="ABE64883.1"/>
    <property type="molecule type" value="Genomic_DNA"/>
</dbReference>
<dbReference type="KEGG" id="nha:Nham_4278"/>
<proteinExistence type="predicted"/>
<reference evidence="5" key="1">
    <citation type="submission" date="2006-03" db="EMBL/GenBank/DDBJ databases">
        <title>Complete sequence of plasmid 1 of Nitrobacter hamburgensis X14.</title>
        <authorList>
            <consortium name="US DOE Joint Genome Institute"/>
            <person name="Copeland A."/>
            <person name="Lucas S."/>
            <person name="Lapidus A."/>
            <person name="Barry K."/>
            <person name="Detter J.C."/>
            <person name="Glavina del Rio T."/>
            <person name="Hammon N."/>
            <person name="Israni S."/>
            <person name="Dalin E."/>
            <person name="Tice H."/>
            <person name="Pitluck S."/>
            <person name="Chain P."/>
            <person name="Malfatti S."/>
            <person name="Shin M."/>
            <person name="Vergez L."/>
            <person name="Schmutz J."/>
            <person name="Larimer F."/>
            <person name="Land M."/>
            <person name="Hauser L."/>
            <person name="Kyrpides N."/>
            <person name="Ivanova N."/>
            <person name="Ward B."/>
            <person name="Arp D."/>
            <person name="Klotz M."/>
            <person name="Stein L."/>
            <person name="O'Mullan G."/>
            <person name="Starkenburg S."/>
            <person name="Sayavedra L."/>
            <person name="Poret-Peterson A.T."/>
            <person name="Gentry M.E."/>
            <person name="Bruce D."/>
            <person name="Richardson P."/>
        </authorList>
    </citation>
    <scope>NUCLEOTIDE SEQUENCE [LARGE SCALE GENOMIC DNA]</scope>
    <source>
        <strain evidence="5">DSM 10229 / NCIMB 13809 / X14</strain>
        <plasmid evidence="5">Plasmid pNITHX1</plasmid>
    </source>
</reference>
<evidence type="ECO:0000256" key="2">
    <source>
        <dbReference type="PROSITE-ProRule" id="PRU00252"/>
    </source>
</evidence>